<dbReference type="RefSeq" id="WP_264724585.1">
    <property type="nucleotide sequence ID" value="NZ_JAPDMX010000002.1"/>
</dbReference>
<proteinExistence type="predicted"/>
<evidence type="ECO:0000313" key="2">
    <source>
        <dbReference type="Proteomes" id="UP001163714"/>
    </source>
</evidence>
<dbReference type="EMBL" id="JAPDMX010000002">
    <property type="protein sequence ID" value="MCW3171128.1"/>
    <property type="molecule type" value="Genomic_DNA"/>
</dbReference>
<protein>
    <submittedName>
        <fullName evidence="1">Uncharacterized protein</fullName>
    </submittedName>
</protein>
<keyword evidence="2" id="KW-1185">Reference proteome</keyword>
<gene>
    <name evidence="1" type="ORF">OHT75_01375</name>
</gene>
<comment type="caution">
    <text evidence="1">The sequence shown here is derived from an EMBL/GenBank/DDBJ whole genome shotgun (WGS) entry which is preliminary data.</text>
</comment>
<evidence type="ECO:0000313" key="1">
    <source>
        <dbReference type="EMBL" id="MCW3171128.1"/>
    </source>
</evidence>
<reference evidence="1" key="1">
    <citation type="submission" date="2022-10" db="EMBL/GenBank/DDBJ databases">
        <title>Shewanella flava sp. nov, isolated from the estuary of the Fenhe River into the Yellow River.</title>
        <authorList>
            <person name="Li Y."/>
        </authorList>
    </citation>
    <scope>NUCLEOTIDE SEQUENCE</scope>
    <source>
        <strain evidence="1">FYR11-62</strain>
    </source>
</reference>
<dbReference type="Proteomes" id="UP001163714">
    <property type="component" value="Unassembled WGS sequence"/>
</dbReference>
<sequence>MTQTVNHYIEVNLAFRPIKTAPSTLCSERSKAATLSKLIGLAILP</sequence>
<name>A0ABT3I5M9_9GAMM</name>
<organism evidence="1 2">
    <name type="scientific">Shewanella subflava</name>
    <dbReference type="NCBI Taxonomy" id="2986476"/>
    <lineage>
        <taxon>Bacteria</taxon>
        <taxon>Pseudomonadati</taxon>
        <taxon>Pseudomonadota</taxon>
        <taxon>Gammaproteobacteria</taxon>
        <taxon>Alteromonadales</taxon>
        <taxon>Shewanellaceae</taxon>
        <taxon>Shewanella</taxon>
    </lineage>
</organism>
<accession>A0ABT3I5M9</accession>